<keyword evidence="2" id="KW-1185">Reference proteome</keyword>
<dbReference type="Proteomes" id="UP000006729">
    <property type="component" value="Chromosome 15"/>
</dbReference>
<protein>
    <submittedName>
        <fullName evidence="1">Uncharacterized protein</fullName>
    </submittedName>
</protein>
<organism evidence="1 2">
    <name type="scientific">Populus trichocarpa</name>
    <name type="common">Western balsam poplar</name>
    <name type="synonym">Populus balsamifera subsp. trichocarpa</name>
    <dbReference type="NCBI Taxonomy" id="3694"/>
    <lineage>
        <taxon>Eukaryota</taxon>
        <taxon>Viridiplantae</taxon>
        <taxon>Streptophyta</taxon>
        <taxon>Embryophyta</taxon>
        <taxon>Tracheophyta</taxon>
        <taxon>Spermatophyta</taxon>
        <taxon>Magnoliopsida</taxon>
        <taxon>eudicotyledons</taxon>
        <taxon>Gunneridae</taxon>
        <taxon>Pentapetalae</taxon>
        <taxon>rosids</taxon>
        <taxon>fabids</taxon>
        <taxon>Malpighiales</taxon>
        <taxon>Salicaceae</taxon>
        <taxon>Saliceae</taxon>
        <taxon>Populus</taxon>
    </lineage>
</organism>
<name>U5FM64_POPTR</name>
<proteinExistence type="predicted"/>
<gene>
    <name evidence="1" type="ORF">POPTR_015G061100</name>
</gene>
<dbReference type="EMBL" id="CM009304">
    <property type="protein sequence ID" value="PNT00672.1"/>
    <property type="molecule type" value="Genomic_DNA"/>
</dbReference>
<dbReference type="HOGENOM" id="CLU_2610497_0_0_1"/>
<dbReference type="InParanoid" id="U5FM64"/>
<accession>U5FM64</accession>
<dbReference type="AlphaFoldDB" id="U5FM64"/>
<evidence type="ECO:0000313" key="2">
    <source>
        <dbReference type="Proteomes" id="UP000006729"/>
    </source>
</evidence>
<evidence type="ECO:0000313" key="1">
    <source>
        <dbReference type="EMBL" id="PNT00672.1"/>
    </source>
</evidence>
<sequence>MTSIIAIETIKTCAVSFHQFIHPQINNCPIIAIEAIKTCSQLSPISCILVQLCQAHRPFLNLCMIFLSRAKLIFPAWFQ</sequence>
<reference evidence="1 2" key="1">
    <citation type="journal article" date="2006" name="Science">
        <title>The genome of black cottonwood, Populus trichocarpa (Torr. &amp; Gray).</title>
        <authorList>
            <person name="Tuskan G.A."/>
            <person name="Difazio S."/>
            <person name="Jansson S."/>
            <person name="Bohlmann J."/>
            <person name="Grigoriev I."/>
            <person name="Hellsten U."/>
            <person name="Putnam N."/>
            <person name="Ralph S."/>
            <person name="Rombauts S."/>
            <person name="Salamov A."/>
            <person name="Schein J."/>
            <person name="Sterck L."/>
            <person name="Aerts A."/>
            <person name="Bhalerao R.R."/>
            <person name="Bhalerao R.P."/>
            <person name="Blaudez D."/>
            <person name="Boerjan W."/>
            <person name="Brun A."/>
            <person name="Brunner A."/>
            <person name="Busov V."/>
            <person name="Campbell M."/>
            <person name="Carlson J."/>
            <person name="Chalot M."/>
            <person name="Chapman J."/>
            <person name="Chen G.L."/>
            <person name="Cooper D."/>
            <person name="Coutinho P.M."/>
            <person name="Couturier J."/>
            <person name="Covert S."/>
            <person name="Cronk Q."/>
            <person name="Cunningham R."/>
            <person name="Davis J."/>
            <person name="Degroeve S."/>
            <person name="Dejardin A."/>
            <person name="Depamphilis C."/>
            <person name="Detter J."/>
            <person name="Dirks B."/>
            <person name="Dubchak I."/>
            <person name="Duplessis S."/>
            <person name="Ehlting J."/>
            <person name="Ellis B."/>
            <person name="Gendler K."/>
            <person name="Goodstein D."/>
            <person name="Gribskov M."/>
            <person name="Grimwood J."/>
            <person name="Groover A."/>
            <person name="Gunter L."/>
            <person name="Hamberger B."/>
            <person name="Heinze B."/>
            <person name="Helariutta Y."/>
            <person name="Henrissat B."/>
            <person name="Holligan D."/>
            <person name="Holt R."/>
            <person name="Huang W."/>
            <person name="Islam-Faridi N."/>
            <person name="Jones S."/>
            <person name="Jones-Rhoades M."/>
            <person name="Jorgensen R."/>
            <person name="Joshi C."/>
            <person name="Kangasjarvi J."/>
            <person name="Karlsson J."/>
            <person name="Kelleher C."/>
            <person name="Kirkpatrick R."/>
            <person name="Kirst M."/>
            <person name="Kohler A."/>
            <person name="Kalluri U."/>
            <person name="Larimer F."/>
            <person name="Leebens-Mack J."/>
            <person name="Leple J.C."/>
            <person name="Locascio P."/>
            <person name="Lou Y."/>
            <person name="Lucas S."/>
            <person name="Martin F."/>
            <person name="Montanini B."/>
            <person name="Napoli C."/>
            <person name="Nelson D.R."/>
            <person name="Nelson C."/>
            <person name="Nieminen K."/>
            <person name="Nilsson O."/>
            <person name="Pereda V."/>
            <person name="Peter G."/>
            <person name="Philippe R."/>
            <person name="Pilate G."/>
            <person name="Poliakov A."/>
            <person name="Razumovskaya J."/>
            <person name="Richardson P."/>
            <person name="Rinaldi C."/>
            <person name="Ritland K."/>
            <person name="Rouze P."/>
            <person name="Ryaboy D."/>
            <person name="Schmutz J."/>
            <person name="Schrader J."/>
            <person name="Segerman B."/>
            <person name="Shin H."/>
            <person name="Siddiqui A."/>
            <person name="Sterky F."/>
            <person name="Terry A."/>
            <person name="Tsai C.J."/>
            <person name="Uberbacher E."/>
            <person name="Unneberg P."/>
            <person name="Vahala J."/>
            <person name="Wall K."/>
            <person name="Wessler S."/>
            <person name="Yang G."/>
            <person name="Yin T."/>
            <person name="Douglas C."/>
            <person name="Marra M."/>
            <person name="Sandberg G."/>
            <person name="Van de Peer Y."/>
            <person name="Rokhsar D."/>
        </authorList>
    </citation>
    <scope>NUCLEOTIDE SEQUENCE [LARGE SCALE GENOMIC DNA]</scope>
    <source>
        <strain evidence="2">cv. Nisqually</strain>
    </source>
</reference>